<proteinExistence type="inferred from homology"/>
<organism evidence="4 5">
    <name type="scientific">Streptomyces desertarenae</name>
    <dbReference type="NCBI Taxonomy" id="2666184"/>
    <lineage>
        <taxon>Bacteria</taxon>
        <taxon>Bacillati</taxon>
        <taxon>Actinomycetota</taxon>
        <taxon>Actinomycetes</taxon>
        <taxon>Kitasatosporales</taxon>
        <taxon>Streptomycetaceae</taxon>
        <taxon>Streptomyces</taxon>
    </lineage>
</organism>
<evidence type="ECO:0000256" key="1">
    <source>
        <dbReference type="ARBA" id="ARBA00009013"/>
    </source>
</evidence>
<name>A0ABW4PK07_9ACTN</name>
<dbReference type="PANTHER" id="PTHR33495:SF2">
    <property type="entry name" value="ANTI-SIGMA FACTOR ANTAGONIST TM_1081-RELATED"/>
    <property type="match status" value="1"/>
</dbReference>
<reference evidence="5" key="1">
    <citation type="journal article" date="2019" name="Int. J. Syst. Evol. Microbiol.">
        <title>The Global Catalogue of Microorganisms (GCM) 10K type strain sequencing project: providing services to taxonomists for standard genome sequencing and annotation.</title>
        <authorList>
            <consortium name="The Broad Institute Genomics Platform"/>
            <consortium name="The Broad Institute Genome Sequencing Center for Infectious Disease"/>
            <person name="Wu L."/>
            <person name="Ma J."/>
        </authorList>
    </citation>
    <scope>NUCLEOTIDE SEQUENCE [LARGE SCALE GENOMIC DNA]</scope>
    <source>
        <strain evidence="5">CGMCC 4.7455</strain>
    </source>
</reference>
<protein>
    <recommendedName>
        <fullName evidence="2">Anti-sigma factor antagonist</fullName>
    </recommendedName>
</protein>
<dbReference type="PANTHER" id="PTHR33495">
    <property type="entry name" value="ANTI-SIGMA FACTOR ANTAGONIST TM_1081-RELATED-RELATED"/>
    <property type="match status" value="1"/>
</dbReference>
<dbReference type="Gene3D" id="3.30.750.24">
    <property type="entry name" value="STAS domain"/>
    <property type="match status" value="1"/>
</dbReference>
<dbReference type="EMBL" id="JBHUFU010000007">
    <property type="protein sequence ID" value="MFD1830612.1"/>
    <property type="molecule type" value="Genomic_DNA"/>
</dbReference>
<evidence type="ECO:0000313" key="5">
    <source>
        <dbReference type="Proteomes" id="UP001597365"/>
    </source>
</evidence>
<dbReference type="InterPro" id="IPR036513">
    <property type="entry name" value="STAS_dom_sf"/>
</dbReference>
<dbReference type="InterPro" id="IPR003658">
    <property type="entry name" value="Anti-sigma_ant"/>
</dbReference>
<dbReference type="SUPFAM" id="SSF52091">
    <property type="entry name" value="SpoIIaa-like"/>
    <property type="match status" value="1"/>
</dbReference>
<gene>
    <name evidence="4" type="ORF">ACFSJS_13150</name>
</gene>
<dbReference type="Proteomes" id="UP001597365">
    <property type="component" value="Unassembled WGS sequence"/>
</dbReference>
<dbReference type="RefSeq" id="WP_380899726.1">
    <property type="nucleotide sequence ID" value="NZ_JBHUFU010000007.1"/>
</dbReference>
<feature type="domain" description="STAS" evidence="3">
    <location>
        <begin position="16"/>
        <end position="115"/>
    </location>
</feature>
<comment type="caution">
    <text evidence="4">The sequence shown here is derived from an EMBL/GenBank/DDBJ whole genome shotgun (WGS) entry which is preliminary data.</text>
</comment>
<accession>A0ABW4PK07</accession>
<dbReference type="Pfam" id="PF01740">
    <property type="entry name" value="STAS"/>
    <property type="match status" value="1"/>
</dbReference>
<dbReference type="CDD" id="cd07043">
    <property type="entry name" value="STAS_anti-anti-sigma_factors"/>
    <property type="match status" value="1"/>
</dbReference>
<dbReference type="InterPro" id="IPR002645">
    <property type="entry name" value="STAS_dom"/>
</dbReference>
<comment type="similarity">
    <text evidence="1 2">Belongs to the anti-sigma-factor antagonist family.</text>
</comment>
<keyword evidence="5" id="KW-1185">Reference proteome</keyword>
<dbReference type="PROSITE" id="PS50801">
    <property type="entry name" value="STAS"/>
    <property type="match status" value="1"/>
</dbReference>
<dbReference type="NCBIfam" id="TIGR00377">
    <property type="entry name" value="ant_ant_sig"/>
    <property type="match status" value="1"/>
</dbReference>
<evidence type="ECO:0000259" key="3">
    <source>
        <dbReference type="PROSITE" id="PS50801"/>
    </source>
</evidence>
<evidence type="ECO:0000256" key="2">
    <source>
        <dbReference type="RuleBase" id="RU003749"/>
    </source>
</evidence>
<sequence>MIDDLRFTVERLDGPVALVAVTGEIDYHSSPRLHSEALALTEGGHPHLVLDVSGVTFCDSSGLSVLIGLWHHTRAAGGSLFLCAVPEPLMRLVRMTGLAGLLPTAPDAADCLARHPAFAQGGGEGAGSGGRG</sequence>
<evidence type="ECO:0000313" key="4">
    <source>
        <dbReference type="EMBL" id="MFD1830612.1"/>
    </source>
</evidence>